<dbReference type="RefSeq" id="WP_013018940.1">
    <property type="nucleotide sequence ID" value="NC_013947.1"/>
</dbReference>
<keyword evidence="3" id="KW-1185">Reference proteome</keyword>
<dbReference type="AlphaFoldDB" id="D3PXN9"/>
<evidence type="ECO:0000313" key="2">
    <source>
        <dbReference type="EMBL" id="ADD43369.1"/>
    </source>
</evidence>
<name>D3PXN9_STANL</name>
<keyword evidence="1" id="KW-0732">Signal</keyword>
<protein>
    <submittedName>
        <fullName evidence="2">Uncharacterized protein</fullName>
    </submittedName>
</protein>
<dbReference type="KEGG" id="sna:Snas_3712"/>
<dbReference type="HOGENOM" id="CLU_425723_0_0_11"/>
<evidence type="ECO:0000313" key="3">
    <source>
        <dbReference type="Proteomes" id="UP000000844"/>
    </source>
</evidence>
<dbReference type="eggNOG" id="COG1404">
    <property type="taxonomic scope" value="Bacteria"/>
</dbReference>
<evidence type="ECO:0000256" key="1">
    <source>
        <dbReference type="SAM" id="SignalP"/>
    </source>
</evidence>
<gene>
    <name evidence="2" type="ordered locus">Snas_3712</name>
</gene>
<dbReference type="Proteomes" id="UP000000844">
    <property type="component" value="Chromosome"/>
</dbReference>
<feature type="signal peptide" evidence="1">
    <location>
        <begin position="1"/>
        <end position="25"/>
    </location>
</feature>
<reference evidence="2 3" key="1">
    <citation type="journal article" date="2009" name="Stand. Genomic Sci.">
        <title>Complete genome sequence of Stackebrandtia nassauensis type strain (LLR-40K-21).</title>
        <authorList>
            <person name="Munk C."/>
            <person name="Lapidus A."/>
            <person name="Copeland A."/>
            <person name="Jando M."/>
            <person name="Mayilraj S."/>
            <person name="Glavina Del Rio T."/>
            <person name="Nolan M."/>
            <person name="Chen F."/>
            <person name="Lucas S."/>
            <person name="Tice H."/>
            <person name="Cheng J.F."/>
            <person name="Han C."/>
            <person name="Detter J.C."/>
            <person name="Bruce D."/>
            <person name="Goodwin L."/>
            <person name="Chain P."/>
            <person name="Pitluck S."/>
            <person name="Goker M."/>
            <person name="Ovchinikova G."/>
            <person name="Pati A."/>
            <person name="Ivanova N."/>
            <person name="Mavromatis K."/>
            <person name="Chen A."/>
            <person name="Palaniappan K."/>
            <person name="Land M."/>
            <person name="Hauser L."/>
            <person name="Chang Y.J."/>
            <person name="Jeffries C.D."/>
            <person name="Bristow J."/>
            <person name="Eisen J.A."/>
            <person name="Markowitz V."/>
            <person name="Hugenholtz P."/>
            <person name="Kyrpides N.C."/>
            <person name="Klenk H.P."/>
        </authorList>
    </citation>
    <scope>NUCLEOTIDE SEQUENCE [LARGE SCALE GENOMIC DNA]</scope>
    <source>
        <strain evidence="3">DSM 44728 / CIP 108903 / NRRL B-16338 / NBRC 102104 / LLR-40K-21</strain>
    </source>
</reference>
<accession>D3PXN9</accession>
<dbReference type="STRING" id="446470.Snas_3712"/>
<feature type="chain" id="PRO_5003049544" evidence="1">
    <location>
        <begin position="26"/>
        <end position="695"/>
    </location>
</feature>
<dbReference type="OrthoDB" id="9813435at2"/>
<organism evidence="2 3">
    <name type="scientific">Stackebrandtia nassauensis (strain DSM 44728 / CIP 108903 / NRRL B-16338 / NBRC 102104 / LLR-40K-21)</name>
    <dbReference type="NCBI Taxonomy" id="446470"/>
    <lineage>
        <taxon>Bacteria</taxon>
        <taxon>Bacillati</taxon>
        <taxon>Actinomycetota</taxon>
        <taxon>Actinomycetes</taxon>
        <taxon>Glycomycetales</taxon>
        <taxon>Glycomycetaceae</taxon>
        <taxon>Stackebrandtia</taxon>
    </lineage>
</organism>
<proteinExistence type="predicted"/>
<sequence>MRLRKTGIIAVVTCLPLVFSGPAVAEPADSPTMDDVPAAESGGTIPLITGDRVVMRPDGLFQVEPGPGREDIGFVSPSAPDGSGDLMIVPSDAATPLANGVLDDRLFNVSALARQGYLGADAVPLLVQDADGAEAREVSDADTAEFWDDLSEDGLSTASVTGPSARKLWLDDATDRDAALPDPGDAITAEEPPADAQQVTVHFTAPGGGAPDQAQVNLQNLATGKVYYLRLVKGDTAATGTVPPGEYTGLAHQRVEPADGKAGRVALTFHELTVADRAVEKSVGSELEPITFDVERDDARMHSIEMKMQANLPGVDYGMSFTSIQTGQWDFYSAPTGDARVLFSVRPTLTGPADGNGDTDYSYHLVFHNDNGVPDDLSFAVDDGDLARRTSKYHSRGQELSMLRNSYGKVSSGHDSGFVIPRQHVSAPSTRDEYYTADPAVEWFQIAEFGDATAPDTLVRYGGFYKPGKRTVVWGGAPVGPGLIPSRFAYSMSRVGDRIVGITPLFSGPDASEATWSRTGVTGSATLSRDGVVVGSHTARPESQNFSLPANDAGDYTLAVEGTRSVPWSDLGSSASAEWRFHSEPSASRTPLDLQVVGMSASGVKNGYASARMPQVVTVDVHRQGAETATRKLSLKVSYDDGETWVKVPLLRDGDRAVTVLTHPRDAEFVSVRLSAADDAGNAVTQTTIRSYGLR</sequence>
<dbReference type="EMBL" id="CP001778">
    <property type="protein sequence ID" value="ADD43369.1"/>
    <property type="molecule type" value="Genomic_DNA"/>
</dbReference>